<keyword evidence="1" id="KW-0472">Membrane</keyword>
<dbReference type="KEGG" id="mpe:MYPE8430"/>
<dbReference type="InterPro" id="IPR007326">
    <property type="entry name" value="Lipoprotein-assoc_dom"/>
</dbReference>
<gene>
    <name evidence="4" type="ordered locus">MYPE8430</name>
</gene>
<evidence type="ECO:0000313" key="4">
    <source>
        <dbReference type="EMBL" id="BAC44635.1"/>
    </source>
</evidence>
<keyword evidence="1" id="KW-0812">Transmembrane</keyword>
<keyword evidence="5" id="KW-1185">Reference proteome</keyword>
<name>Q8EUS7_MALP2</name>
<keyword evidence="2" id="KW-0732">Signal</keyword>
<proteinExistence type="predicted"/>
<feature type="transmembrane region" description="Helical" evidence="1">
    <location>
        <begin position="1017"/>
        <end position="1039"/>
    </location>
</feature>
<dbReference type="eggNOG" id="ENOG5032F3Q">
    <property type="taxonomic scope" value="Bacteria"/>
</dbReference>
<evidence type="ECO:0000259" key="3">
    <source>
        <dbReference type="Pfam" id="PF04200"/>
    </source>
</evidence>
<dbReference type="Pfam" id="PF04200">
    <property type="entry name" value="Lipoprotein_17"/>
    <property type="match status" value="2"/>
</dbReference>
<sequence>MSYLKNKKMIYKKILFCSSIISAAISLPIASNFFINNLDVNSTALDSSTLNVSTRSVTEQYNHTNYFSMPASSSLPNNFEGYDLFAETNNSQFVQTNLGMLGISLDKKTFYFTSYSGKLIWAQQFSSNDIVKRFYESQNWTVSDANNVTIKEWALMDSTNKTLAVLLGDNTHQFITLINLDTGLFISSSGNYEIDVTKLFQALDAADYTNISKATSTSLFVWKNNSLTDLKYFTINNSVLASANITSSSVTSTFADKKILNFLSSGNHLFVLYMDSTSTSNSGANYNYKQYISRVSLSSNNFSLTGPNITLSSNYITNTNTLTTVSFKNIFFASTNQLIFLDGAIGNNHLQVFTVTTSGGLNPSYKTLSLEGHTIASVTRSSNGNRIYVASNQITNSGNTYLGYVDINQTSLSLSSIRQSTDSQTKNYFLAPVLSYTSSEYVVLQDNAKNPIKYMQNVSGNYTNLSDNMLFNRWFYKDANSTNLWNAFGQNYLANSLTWSAVSPYIDWTNITSTTPSFSLSESNVANGTTRFSLTFTYASRFNSSYNESFTVYFYIKNLYAISTNFVFNWLDAGSTIETSKVQKIEELKRTKYASQITAQDILDNFISYTIKKSDGSNLDITTNMISLSYSSSANLDRLTVTITIPTSGMPNGFANSSNRVLTKTYTGFMSLANYRVSTMASSNINTFTSNIYPSQLTQQNILDNFVNSGNGIGKTLSDWTITISNANDINGTVSVSVSYTNTSKIPNFEDLPQSVKNSYSSIINNVTYSNFKSIASNSGWSATPRVTDYSGSYLPSEIWGQYNAYLNGQVQLADVILLQNISFSLTDKNNLNIVCLNENSCDSDGYLDLQISIKNNSETVVDYNGNQYTTSNGKLVFNEQFLSNSGVTYPYQLKWNITTTNKFFYLVDRSSGSKLEANNNEYSINIKSNSPFPSSFANGYSSQISESDIANLVDTQGYTYSISLETNVDRGYTRATIQLALIDKPLFDYGNNNQNFTRTVYIYNFNVPVSSVAKHIMIASSGGIGALLVGGLIWFLLWKIKLLQYIKKSYKWNKKKKDDETLKQLYRKNRYFKEDLWKKKISSSNKK</sequence>
<organism evidence="4 5">
    <name type="scientific">Malacoplasma penetrans (strain HF-2)</name>
    <name type="common">Mycoplasma penetrans</name>
    <dbReference type="NCBI Taxonomy" id="272633"/>
    <lineage>
        <taxon>Bacteria</taxon>
        <taxon>Bacillati</taxon>
        <taxon>Mycoplasmatota</taxon>
        <taxon>Mycoplasmoidales</taxon>
        <taxon>Mycoplasmoidaceae</taxon>
        <taxon>Malacoplasma</taxon>
    </lineage>
</organism>
<accession>Q8EUS7</accession>
<dbReference type="Proteomes" id="UP000002522">
    <property type="component" value="Chromosome"/>
</dbReference>
<feature type="chain" id="PRO_5004307339" description="Lipoprotein-associated type-17 domain-containing protein" evidence="2">
    <location>
        <begin position="24"/>
        <end position="1088"/>
    </location>
</feature>
<evidence type="ECO:0000256" key="2">
    <source>
        <dbReference type="SAM" id="SignalP"/>
    </source>
</evidence>
<protein>
    <recommendedName>
        <fullName evidence="3">Lipoprotein-associated type-17 domain-containing protein</fullName>
    </recommendedName>
</protein>
<reference evidence="4 5" key="1">
    <citation type="journal article" date="2002" name="Nucleic Acids Res.">
        <title>The complete genomic sequence of Mycoplasma penetrans, an intracellular bacterial pathogen in humans.</title>
        <authorList>
            <person name="Sasaki Y."/>
            <person name="Ishikawa J."/>
            <person name="Yamashita A."/>
            <person name="Oshima K."/>
            <person name="Kenri T."/>
            <person name="Furuya K."/>
            <person name="Yoshino C."/>
            <person name="Horino A."/>
            <person name="Shiba T."/>
            <person name="Sasaki T."/>
            <person name="Hattori M."/>
        </authorList>
    </citation>
    <scope>NUCLEOTIDE SEQUENCE [LARGE SCALE GENOMIC DNA]</scope>
    <source>
        <strain evidence="4 5">HF-2</strain>
    </source>
</reference>
<feature type="domain" description="Lipoprotein-associated type-17" evidence="3">
    <location>
        <begin position="577"/>
        <end position="670"/>
    </location>
</feature>
<keyword evidence="1" id="KW-1133">Transmembrane helix</keyword>
<dbReference type="STRING" id="272633.gene:10731965"/>
<dbReference type="EMBL" id="BA000026">
    <property type="protein sequence ID" value="BAC44635.1"/>
    <property type="molecule type" value="Genomic_DNA"/>
</dbReference>
<evidence type="ECO:0000256" key="1">
    <source>
        <dbReference type="SAM" id="Phobius"/>
    </source>
</evidence>
<evidence type="ECO:0000313" key="5">
    <source>
        <dbReference type="Proteomes" id="UP000002522"/>
    </source>
</evidence>
<dbReference type="HOGENOM" id="CLU_284382_0_0_14"/>
<dbReference type="AlphaFoldDB" id="Q8EUS7"/>
<feature type="domain" description="Lipoprotein-associated type-17" evidence="3">
    <location>
        <begin position="685"/>
        <end position="774"/>
    </location>
</feature>
<dbReference type="InParanoid" id="Q8EUS7"/>
<feature type="signal peptide" evidence="2">
    <location>
        <begin position="1"/>
        <end position="23"/>
    </location>
</feature>